<organism evidence="8 9">
    <name type="scientific">Hypsibius exemplaris</name>
    <name type="common">Freshwater tardigrade</name>
    <dbReference type="NCBI Taxonomy" id="2072580"/>
    <lineage>
        <taxon>Eukaryota</taxon>
        <taxon>Metazoa</taxon>
        <taxon>Ecdysozoa</taxon>
        <taxon>Tardigrada</taxon>
        <taxon>Eutardigrada</taxon>
        <taxon>Parachela</taxon>
        <taxon>Hypsibioidea</taxon>
        <taxon>Hypsibiidae</taxon>
        <taxon>Hypsibius</taxon>
    </lineage>
</organism>
<feature type="transmembrane region" description="Helical" evidence="6">
    <location>
        <begin position="294"/>
        <end position="320"/>
    </location>
</feature>
<feature type="transmembrane region" description="Helical" evidence="6">
    <location>
        <begin position="88"/>
        <end position="108"/>
    </location>
</feature>
<dbReference type="InterPro" id="IPR052954">
    <property type="entry name" value="GPCR-Ligand_Int"/>
</dbReference>
<evidence type="ECO:0000256" key="2">
    <source>
        <dbReference type="ARBA" id="ARBA00022692"/>
    </source>
</evidence>
<evidence type="ECO:0000313" key="9">
    <source>
        <dbReference type="Proteomes" id="UP000192578"/>
    </source>
</evidence>
<comment type="caution">
    <text evidence="8">The sequence shown here is derived from an EMBL/GenBank/DDBJ whole genome shotgun (WGS) entry which is preliminary data.</text>
</comment>
<dbReference type="EMBL" id="MTYJ01000065">
    <property type="protein sequence ID" value="OQV17185.1"/>
    <property type="molecule type" value="Genomic_DNA"/>
</dbReference>
<evidence type="ECO:0000256" key="6">
    <source>
        <dbReference type="SAM" id="Phobius"/>
    </source>
</evidence>
<reference evidence="9" key="1">
    <citation type="submission" date="2017-01" db="EMBL/GenBank/DDBJ databases">
        <title>Comparative genomics of anhydrobiosis in the tardigrade Hypsibius dujardini.</title>
        <authorList>
            <person name="Yoshida Y."/>
            <person name="Koutsovoulos G."/>
            <person name="Laetsch D."/>
            <person name="Stevens L."/>
            <person name="Kumar S."/>
            <person name="Horikawa D."/>
            <person name="Ishino K."/>
            <person name="Komine S."/>
            <person name="Tomita M."/>
            <person name="Blaxter M."/>
            <person name="Arakawa K."/>
        </authorList>
    </citation>
    <scope>NUCLEOTIDE SEQUENCE [LARGE SCALE GENOMIC DNA]</scope>
    <source>
        <strain evidence="9">Z151</strain>
    </source>
</reference>
<keyword evidence="2 6" id="KW-0812">Transmembrane</keyword>
<dbReference type="Proteomes" id="UP000192578">
    <property type="component" value="Unassembled WGS sequence"/>
</dbReference>
<feature type="transmembrane region" description="Helical" evidence="6">
    <location>
        <begin position="346"/>
        <end position="366"/>
    </location>
</feature>
<evidence type="ECO:0000256" key="1">
    <source>
        <dbReference type="ARBA" id="ARBA00004370"/>
    </source>
</evidence>
<keyword evidence="3 6" id="KW-1133">Transmembrane helix</keyword>
<evidence type="ECO:0000259" key="7">
    <source>
        <dbReference type="PROSITE" id="PS50262"/>
    </source>
</evidence>
<feature type="transmembrane region" description="Helical" evidence="6">
    <location>
        <begin position="48"/>
        <end position="68"/>
    </location>
</feature>
<name>A0A1W0WPQ3_HYPEX</name>
<gene>
    <name evidence="8" type="ORF">BV898_08763</name>
</gene>
<evidence type="ECO:0000256" key="5">
    <source>
        <dbReference type="SAM" id="MobiDB-lite"/>
    </source>
</evidence>
<dbReference type="SUPFAM" id="SSF81321">
    <property type="entry name" value="Family A G protein-coupled receptor-like"/>
    <property type="match status" value="1"/>
</dbReference>
<evidence type="ECO:0000313" key="8">
    <source>
        <dbReference type="EMBL" id="OQV17185.1"/>
    </source>
</evidence>
<feature type="transmembrane region" description="Helical" evidence="6">
    <location>
        <begin position="147"/>
        <end position="168"/>
    </location>
</feature>
<feature type="transmembrane region" description="Helical" evidence="6">
    <location>
        <begin position="12"/>
        <end position="36"/>
    </location>
</feature>
<keyword evidence="9" id="KW-1185">Reference proteome</keyword>
<dbReference type="PANTHER" id="PTHR46641:SF18">
    <property type="entry name" value="G-PROTEIN COUPLED RECEPTORS FAMILY 1 PROFILE DOMAIN-CONTAINING PROTEIN"/>
    <property type="match status" value="1"/>
</dbReference>
<protein>
    <recommendedName>
        <fullName evidence="7">G-protein coupled receptors family 1 profile domain-containing protein</fullName>
    </recommendedName>
</protein>
<comment type="subcellular location">
    <subcellularLocation>
        <location evidence="1">Membrane</location>
    </subcellularLocation>
</comment>
<dbReference type="GO" id="GO:0016020">
    <property type="term" value="C:membrane"/>
    <property type="evidence" value="ECO:0007669"/>
    <property type="project" value="UniProtKB-SubCell"/>
</dbReference>
<dbReference type="InterPro" id="IPR017452">
    <property type="entry name" value="GPCR_Rhodpsn_7TM"/>
</dbReference>
<dbReference type="PANTHER" id="PTHR46641">
    <property type="entry name" value="FMRFAMIDE RECEPTOR-RELATED"/>
    <property type="match status" value="1"/>
</dbReference>
<feature type="domain" description="G-protein coupled receptors family 1 profile" evidence="7">
    <location>
        <begin position="28"/>
        <end position="165"/>
    </location>
</feature>
<dbReference type="AlphaFoldDB" id="A0A1W0WPQ3"/>
<evidence type="ECO:0000256" key="4">
    <source>
        <dbReference type="ARBA" id="ARBA00023136"/>
    </source>
</evidence>
<feature type="compositionally biased region" description="Polar residues" evidence="5">
    <location>
        <begin position="458"/>
        <end position="467"/>
    </location>
</feature>
<accession>A0A1W0WPQ3</accession>
<keyword evidence="4 6" id="KW-0472">Membrane</keyword>
<sequence length="467" mass="52473">MDDLTKKYIEMIFYTYIIRVVCAIGIFGNLAILVVLSRRGAKETAFVYIRALAAVDLIICVSLLGLGFVRCGEDCSYLSPTARYWGKIYEAFIYLPIGNAGQMSNLFITMAMTIHRVASVIQIRKASHDGCALRINVRRSRNLARRLVIIIIIFSVSVNVIRFFFYTVQEAPIADPLPEKTAIPSTYRHHQGKVGLTTLPALPLRLASSLRLGDHVITNNDSAATATPNRASILGLPQWNSQNFVYFSNFTNGPGTLGEPAGNREYELVGEDAERDVRYTLVETDFYKGIITSFLYALSALHFGELIVLTTVNLILIRILRLSKQQRKNLIRGEIQQRKRRDGDDVTRMLIITVLVHIVCHLHSPFSAPKIAETVFGVDYIKSASYGVQLAVNNTLTLTSHAITFFLYLVSRKFRKQVSRTWDCIIHHVKRRAKAPQTPNHSWTPSYAKGGASPILHRQSSGNIRFL</sequence>
<dbReference type="Gene3D" id="1.20.1070.10">
    <property type="entry name" value="Rhodopsin 7-helix transmembrane proteins"/>
    <property type="match status" value="2"/>
</dbReference>
<feature type="transmembrane region" description="Helical" evidence="6">
    <location>
        <begin position="386"/>
        <end position="410"/>
    </location>
</feature>
<dbReference type="PROSITE" id="PS50262">
    <property type="entry name" value="G_PROTEIN_RECEP_F1_2"/>
    <property type="match status" value="1"/>
</dbReference>
<proteinExistence type="predicted"/>
<evidence type="ECO:0000256" key="3">
    <source>
        <dbReference type="ARBA" id="ARBA00022989"/>
    </source>
</evidence>
<feature type="region of interest" description="Disordered" evidence="5">
    <location>
        <begin position="436"/>
        <end position="467"/>
    </location>
</feature>
<dbReference type="OrthoDB" id="10011262at2759"/>